<proteinExistence type="predicted"/>
<accession>A0A645CYX4</accession>
<gene>
    <name evidence="1" type="ORF">SDC9_129133</name>
</gene>
<reference evidence="1" key="1">
    <citation type="submission" date="2019-08" db="EMBL/GenBank/DDBJ databases">
        <authorList>
            <person name="Kucharzyk K."/>
            <person name="Murdoch R.W."/>
            <person name="Higgins S."/>
            <person name="Loffler F."/>
        </authorList>
    </citation>
    <scope>NUCLEOTIDE SEQUENCE</scope>
</reference>
<protein>
    <submittedName>
        <fullName evidence="1">Uncharacterized protein</fullName>
    </submittedName>
</protein>
<name>A0A645CYX4_9ZZZZ</name>
<comment type="caution">
    <text evidence="1">The sequence shown here is derived from an EMBL/GenBank/DDBJ whole genome shotgun (WGS) entry which is preliminary data.</text>
</comment>
<evidence type="ECO:0000313" key="1">
    <source>
        <dbReference type="EMBL" id="MPM82075.1"/>
    </source>
</evidence>
<organism evidence="1">
    <name type="scientific">bioreactor metagenome</name>
    <dbReference type="NCBI Taxonomy" id="1076179"/>
    <lineage>
        <taxon>unclassified sequences</taxon>
        <taxon>metagenomes</taxon>
        <taxon>ecological metagenomes</taxon>
    </lineage>
</organism>
<sequence length="416" mass="47643">MIPAASGDYWDFLNRLRCFLNSNFKLEGPVAGMRFYPPYSEWSIEKFRTMMELKSAAFIMGGMTFRTQYKGKTLPYLFNHGQGIVSGLSALKPVLEKFRKAVPDVKYLQYFHCYIDSGDDSDQRFTADAITDMNGKPLNYGLYYYPLFFPTQENQFGQASARLLDMLLDELNPDGIFWDEFAQSMVTYHYGKPWDGCSGDIDPNTHEVKQLKSAVSLITRDWRLAQVKKILSRGKRVFANGQINCQVFRDLQIPTFAETAQSTFCARMQLYTPIALGDHLSEATETDAYRNMLNALDYGCVYYWYGDQVYPTHKTLTDKMYPITPIRLGPGFIIGQERILTRKSGFFGWGDASDFDIFVYDEKGCLTDKPPVARITRDGQNFAEINLWPDWSAAIVRKPAITEIRQNETGPYSSIK</sequence>
<dbReference type="EMBL" id="VSSQ01031258">
    <property type="protein sequence ID" value="MPM82075.1"/>
    <property type="molecule type" value="Genomic_DNA"/>
</dbReference>
<dbReference type="AlphaFoldDB" id="A0A645CYX4"/>